<evidence type="ECO:0000256" key="4">
    <source>
        <dbReference type="ARBA" id="ARBA00022842"/>
    </source>
</evidence>
<keyword evidence="3 5" id="KW-0378">Hydrolase</keyword>
<dbReference type="PROSITE" id="PS51462">
    <property type="entry name" value="NUDIX"/>
    <property type="match status" value="1"/>
</dbReference>
<dbReference type="InterPro" id="IPR020476">
    <property type="entry name" value="Nudix_hydrolase"/>
</dbReference>
<proteinExistence type="inferred from homology"/>
<protein>
    <submittedName>
        <fullName evidence="7">NUDIX hydrolase</fullName>
    </submittedName>
</protein>
<feature type="domain" description="Nudix hydrolase" evidence="6">
    <location>
        <begin position="6"/>
        <end position="149"/>
    </location>
</feature>
<evidence type="ECO:0000256" key="2">
    <source>
        <dbReference type="ARBA" id="ARBA00005582"/>
    </source>
</evidence>
<keyword evidence="4" id="KW-0460">Magnesium</keyword>
<comment type="cofactor">
    <cofactor evidence="1">
        <name>Mg(2+)</name>
        <dbReference type="ChEBI" id="CHEBI:18420"/>
    </cofactor>
</comment>
<dbReference type="GO" id="GO:0016787">
    <property type="term" value="F:hydrolase activity"/>
    <property type="evidence" value="ECO:0007669"/>
    <property type="project" value="UniProtKB-KW"/>
</dbReference>
<evidence type="ECO:0000313" key="7">
    <source>
        <dbReference type="EMBL" id="MFC5380821.1"/>
    </source>
</evidence>
<reference evidence="8" key="1">
    <citation type="journal article" date="2019" name="Int. J. Syst. Evol. Microbiol.">
        <title>The Global Catalogue of Microorganisms (GCM) 10K type strain sequencing project: providing services to taxonomists for standard genome sequencing and annotation.</title>
        <authorList>
            <consortium name="The Broad Institute Genomics Platform"/>
            <consortium name="The Broad Institute Genome Sequencing Center for Infectious Disease"/>
            <person name="Wu L."/>
            <person name="Ma J."/>
        </authorList>
    </citation>
    <scope>NUCLEOTIDE SEQUENCE [LARGE SCALE GENOMIC DNA]</scope>
    <source>
        <strain evidence="8">CCUG 43114</strain>
    </source>
</reference>
<dbReference type="Gene3D" id="3.90.79.10">
    <property type="entry name" value="Nucleoside Triphosphate Pyrophosphohydrolase"/>
    <property type="match status" value="1"/>
</dbReference>
<comment type="caution">
    <text evidence="7">The sequence shown here is derived from an EMBL/GenBank/DDBJ whole genome shotgun (WGS) entry which is preliminary data.</text>
</comment>
<sequence length="154" mass="17321">MTGAPIDRRSARVLLLDGRGRLLLLHGCDPARPATRSWWFTPGGGLDPGESHLQAAARELWEETGLTGVELHGPVAERSAEFTYDGVEYRQHELFYVSRLDAADVAVEPGAHTDVETRALLGWRWWTARELASTEDTVYPEWLPRWLEERSAPS</sequence>
<name>A0ABW0GPK9_9MICO</name>
<comment type="similarity">
    <text evidence="2 5">Belongs to the Nudix hydrolase family.</text>
</comment>
<dbReference type="PRINTS" id="PR00502">
    <property type="entry name" value="NUDIXFAMILY"/>
</dbReference>
<dbReference type="InterPro" id="IPR015797">
    <property type="entry name" value="NUDIX_hydrolase-like_dom_sf"/>
</dbReference>
<dbReference type="PANTHER" id="PTHR43046">
    <property type="entry name" value="GDP-MANNOSE MANNOSYL HYDROLASE"/>
    <property type="match status" value="1"/>
</dbReference>
<keyword evidence="8" id="KW-1185">Reference proteome</keyword>
<dbReference type="PROSITE" id="PS00893">
    <property type="entry name" value="NUDIX_BOX"/>
    <property type="match status" value="1"/>
</dbReference>
<dbReference type="PANTHER" id="PTHR43046:SF12">
    <property type="entry name" value="GDP-MANNOSE MANNOSYL HYDROLASE"/>
    <property type="match status" value="1"/>
</dbReference>
<dbReference type="InterPro" id="IPR000086">
    <property type="entry name" value="NUDIX_hydrolase_dom"/>
</dbReference>
<dbReference type="SUPFAM" id="SSF55811">
    <property type="entry name" value="Nudix"/>
    <property type="match status" value="1"/>
</dbReference>
<dbReference type="EMBL" id="JBHSLD010000007">
    <property type="protein sequence ID" value="MFC5380821.1"/>
    <property type="molecule type" value="Genomic_DNA"/>
</dbReference>
<evidence type="ECO:0000256" key="1">
    <source>
        <dbReference type="ARBA" id="ARBA00001946"/>
    </source>
</evidence>
<gene>
    <name evidence="7" type="ORF">ACFPJ6_08465</name>
</gene>
<dbReference type="Pfam" id="PF00293">
    <property type="entry name" value="NUDIX"/>
    <property type="match status" value="1"/>
</dbReference>
<dbReference type="Proteomes" id="UP001596122">
    <property type="component" value="Unassembled WGS sequence"/>
</dbReference>
<accession>A0ABW0GPK9</accession>
<evidence type="ECO:0000259" key="6">
    <source>
        <dbReference type="PROSITE" id="PS51462"/>
    </source>
</evidence>
<dbReference type="CDD" id="cd04685">
    <property type="entry name" value="NUDIX_Hydrolase"/>
    <property type="match status" value="1"/>
</dbReference>
<evidence type="ECO:0000256" key="3">
    <source>
        <dbReference type="ARBA" id="ARBA00022801"/>
    </source>
</evidence>
<dbReference type="InterPro" id="IPR020084">
    <property type="entry name" value="NUDIX_hydrolase_CS"/>
</dbReference>
<organism evidence="7 8">
    <name type="scientific">Aquipuribacter nitratireducens</name>
    <dbReference type="NCBI Taxonomy" id="650104"/>
    <lineage>
        <taxon>Bacteria</taxon>
        <taxon>Bacillati</taxon>
        <taxon>Actinomycetota</taxon>
        <taxon>Actinomycetes</taxon>
        <taxon>Micrococcales</taxon>
        <taxon>Intrasporangiaceae</taxon>
        <taxon>Aquipuribacter</taxon>
    </lineage>
</organism>
<dbReference type="RefSeq" id="WP_340267592.1">
    <property type="nucleotide sequence ID" value="NZ_JBBEOG010000002.1"/>
</dbReference>
<evidence type="ECO:0000256" key="5">
    <source>
        <dbReference type="RuleBase" id="RU003476"/>
    </source>
</evidence>
<evidence type="ECO:0000313" key="8">
    <source>
        <dbReference type="Proteomes" id="UP001596122"/>
    </source>
</evidence>